<reference evidence="2" key="1">
    <citation type="submission" date="2020-06" db="EMBL/GenBank/DDBJ databases">
        <authorList>
            <consortium name="Plant Systems Biology data submission"/>
        </authorList>
    </citation>
    <scope>NUCLEOTIDE SEQUENCE</scope>
    <source>
        <strain evidence="2">D6</strain>
    </source>
</reference>
<keyword evidence="3" id="KW-1185">Reference proteome</keyword>
<organism evidence="2 3">
    <name type="scientific">Seminavis robusta</name>
    <dbReference type="NCBI Taxonomy" id="568900"/>
    <lineage>
        <taxon>Eukaryota</taxon>
        <taxon>Sar</taxon>
        <taxon>Stramenopiles</taxon>
        <taxon>Ochrophyta</taxon>
        <taxon>Bacillariophyta</taxon>
        <taxon>Bacillariophyceae</taxon>
        <taxon>Bacillariophycidae</taxon>
        <taxon>Naviculales</taxon>
        <taxon>Naviculaceae</taxon>
        <taxon>Seminavis</taxon>
    </lineage>
</organism>
<feature type="transmembrane region" description="Helical" evidence="1">
    <location>
        <begin position="21"/>
        <end position="40"/>
    </location>
</feature>
<dbReference type="InterPro" id="IPR009305">
    <property type="entry name" value="Mpo1-like"/>
</dbReference>
<evidence type="ECO:0000256" key="1">
    <source>
        <dbReference type="SAM" id="Phobius"/>
    </source>
</evidence>
<feature type="transmembrane region" description="Helical" evidence="1">
    <location>
        <begin position="123"/>
        <end position="141"/>
    </location>
</feature>
<proteinExistence type="predicted"/>
<evidence type="ECO:0000313" key="3">
    <source>
        <dbReference type="Proteomes" id="UP001153069"/>
    </source>
</evidence>
<dbReference type="PANTHER" id="PTHR28026">
    <property type="entry name" value="DUF962 DOMAIN PROTEIN (AFU_ORTHOLOGUE AFUA_8G05310)"/>
    <property type="match status" value="1"/>
</dbReference>
<dbReference type="OrthoDB" id="2124888at2759"/>
<feature type="transmembrane region" description="Helical" evidence="1">
    <location>
        <begin position="60"/>
        <end position="80"/>
    </location>
</feature>
<evidence type="ECO:0000313" key="2">
    <source>
        <dbReference type="EMBL" id="CAB9526398.1"/>
    </source>
</evidence>
<dbReference type="EMBL" id="CAICTM010001820">
    <property type="protein sequence ID" value="CAB9526398.1"/>
    <property type="molecule type" value="Genomic_DNA"/>
</dbReference>
<name>A0A9N8ETE5_9STRA</name>
<dbReference type="GO" id="GO:0016020">
    <property type="term" value="C:membrane"/>
    <property type="evidence" value="ECO:0007669"/>
    <property type="project" value="GOC"/>
</dbReference>
<dbReference type="AlphaFoldDB" id="A0A9N8ETE5"/>
<dbReference type="Proteomes" id="UP001153069">
    <property type="component" value="Unassembled WGS sequence"/>
</dbReference>
<dbReference type="Pfam" id="PF06127">
    <property type="entry name" value="Mpo1-like"/>
    <property type="match status" value="1"/>
</dbReference>
<keyword evidence="1" id="KW-0812">Transmembrane</keyword>
<keyword evidence="1" id="KW-1133">Transmembrane helix</keyword>
<dbReference type="GO" id="GO:0046521">
    <property type="term" value="P:sphingoid catabolic process"/>
    <property type="evidence" value="ECO:0007669"/>
    <property type="project" value="TreeGrafter"/>
</dbReference>
<sequence>MTVVKPHKTKASPLSNITPGLAFSHCFSAILFAFLCAHALKIKQVRDELGFYWIYHSHPMNQLVHFFFVPTLLWTSSIYFVHLELANITISLPFIPTHRINHSTIWMSFFAVLYTSLDPVGGALYLPILYFFHYGSAVWLHERDQRASKYRSWNGTGKLLQWAFLVHVGSWAIQIWAHQHYENGRPALMDSLAQSLTIAPLFAFYEGLWSLGINGPLKQHTLEQAEILTKNFCSSDSLMNVCQIFPSTS</sequence>
<dbReference type="PANTHER" id="PTHR28026:SF9">
    <property type="entry name" value="2-HYDROXY-PALMITIC ACID DIOXYGENASE MPO1"/>
    <property type="match status" value="1"/>
</dbReference>
<accession>A0A9N8ETE5</accession>
<comment type="caution">
    <text evidence="2">The sequence shown here is derived from an EMBL/GenBank/DDBJ whole genome shotgun (WGS) entry which is preliminary data.</text>
</comment>
<protein>
    <submittedName>
        <fullName evidence="2">Uncharacterized protein</fullName>
    </submittedName>
</protein>
<gene>
    <name evidence="2" type="ORF">SEMRO_1822_G299830.1</name>
</gene>
<dbReference type="GO" id="GO:0005783">
    <property type="term" value="C:endoplasmic reticulum"/>
    <property type="evidence" value="ECO:0007669"/>
    <property type="project" value="TreeGrafter"/>
</dbReference>
<keyword evidence="1" id="KW-0472">Membrane</keyword>